<dbReference type="VEuPathDB" id="FungiDB:SeMB42_g07921"/>
<gene>
    <name evidence="2" type="ORF">SeLEV6574_g04982</name>
</gene>
<comment type="caution">
    <text evidence="2">The sequence shown here is derived from an EMBL/GenBank/DDBJ whole genome shotgun (WGS) entry which is preliminary data.</text>
</comment>
<evidence type="ECO:0000313" key="2">
    <source>
        <dbReference type="EMBL" id="TPX43585.1"/>
    </source>
</evidence>
<dbReference type="AlphaFoldDB" id="A0A507CWT1"/>
<dbReference type="Proteomes" id="UP000320475">
    <property type="component" value="Unassembled WGS sequence"/>
</dbReference>
<organism evidence="2 3">
    <name type="scientific">Synchytrium endobioticum</name>
    <dbReference type="NCBI Taxonomy" id="286115"/>
    <lineage>
        <taxon>Eukaryota</taxon>
        <taxon>Fungi</taxon>
        <taxon>Fungi incertae sedis</taxon>
        <taxon>Chytridiomycota</taxon>
        <taxon>Chytridiomycota incertae sedis</taxon>
        <taxon>Chytridiomycetes</taxon>
        <taxon>Synchytriales</taxon>
        <taxon>Synchytriaceae</taxon>
        <taxon>Synchytrium</taxon>
    </lineage>
</organism>
<evidence type="ECO:0000256" key="1">
    <source>
        <dbReference type="SAM" id="MobiDB-lite"/>
    </source>
</evidence>
<feature type="compositionally biased region" description="Acidic residues" evidence="1">
    <location>
        <begin position="242"/>
        <end position="255"/>
    </location>
</feature>
<name>A0A507CWT1_9FUNG</name>
<feature type="region of interest" description="Disordered" evidence="1">
    <location>
        <begin position="135"/>
        <end position="275"/>
    </location>
</feature>
<feature type="compositionally biased region" description="Basic and acidic residues" evidence="1">
    <location>
        <begin position="165"/>
        <end position="190"/>
    </location>
</feature>
<sequence>MGLCEESWPVLAIVSGNDYDTNIPGKGVMTNAKILKKIKGEEGELFSRDYLRVYRDLCQTDRTFEVPEKVFLDHDEGGAVELVERSDTDELRREVLQRIVAAKEALVSNPRDQGPQSFIFNRKWKLNPFRPLQSVGETPRYTSKKVLRRSTMKCPVPPELSRFPKVVEGDEDSHHEKAQRVTQPPKDKNKGKSKAKYVPSSRQSRRKLPEGAELSRGGPSSKGEQSEAKPSKDSKFEHIDQLDADSDSEDRDDQENVGAGPVKKNTEDEGNKPRLQNDSCLTIAKHGYKTLHLGHLKRCLNPADSELIYKRMSNAFAIPNRARALAEWATVALIEDILHTGTGTDMLWHITHSTTSYWKNIVRMMDLEWKITGKLGVRTSATMKQLMERVYNLLGEAFFNSLGWEDLWPEFDWQKRRVNQILNLNILHPRPFKRGTNTTPTLTLQDTSTFIHTSMMNVITPISLQMVVLYHLASAGSCFHGTGSCFGSTGSCISSSFDDTMYMGHDWNERHQHFEVAAGSRGFPGEMENPFGKNEREQLADVMQATEPSALVHSSAAPQSRINHDSQFFKMQAVTAIPEPRKDFPVPPPPDWSGSLIEEADFSTVNHQDFTLRRSKSSGI</sequence>
<dbReference type="EMBL" id="QEAM01000217">
    <property type="protein sequence ID" value="TPX43585.1"/>
    <property type="molecule type" value="Genomic_DNA"/>
</dbReference>
<proteinExistence type="predicted"/>
<evidence type="ECO:0000313" key="3">
    <source>
        <dbReference type="Proteomes" id="UP000320475"/>
    </source>
</evidence>
<feature type="compositionally biased region" description="Basic and acidic residues" evidence="1">
    <location>
        <begin position="224"/>
        <end position="241"/>
    </location>
</feature>
<dbReference type="VEuPathDB" id="FungiDB:SeMB42_g04944"/>
<reference evidence="2 3" key="1">
    <citation type="journal article" date="2019" name="Sci. Rep.">
        <title>Comparative genomics of chytrid fungi reveal insights into the obligate biotrophic and pathogenic lifestyle of Synchytrium endobioticum.</title>
        <authorList>
            <person name="van de Vossenberg B.T.L.H."/>
            <person name="Warris S."/>
            <person name="Nguyen H.D.T."/>
            <person name="van Gent-Pelzer M.P.E."/>
            <person name="Joly D.L."/>
            <person name="van de Geest H.C."/>
            <person name="Bonants P.J.M."/>
            <person name="Smith D.S."/>
            <person name="Levesque C.A."/>
            <person name="van der Lee T.A.J."/>
        </authorList>
    </citation>
    <scope>NUCLEOTIDE SEQUENCE [LARGE SCALE GENOMIC DNA]</scope>
    <source>
        <strain evidence="2 3">LEV6574</strain>
    </source>
</reference>
<protein>
    <submittedName>
        <fullName evidence="2">Uncharacterized protein</fullName>
    </submittedName>
</protein>
<feature type="compositionally biased region" description="Basic residues" evidence="1">
    <location>
        <begin position="142"/>
        <end position="151"/>
    </location>
</feature>
<accession>A0A507CWT1</accession>